<gene>
    <name evidence="1" type="ORF">SO3561_08320</name>
</gene>
<dbReference type="AlphaFoldDB" id="A0A250VRV2"/>
<proteinExistence type="predicted"/>
<protein>
    <submittedName>
        <fullName evidence="1">Uncharacterized protein</fullName>
    </submittedName>
</protein>
<dbReference type="Proteomes" id="UP000217446">
    <property type="component" value="Unassembled WGS sequence"/>
</dbReference>
<evidence type="ECO:0000313" key="1">
    <source>
        <dbReference type="EMBL" id="GAX56752.1"/>
    </source>
</evidence>
<sequence length="86" mass="9554">MFRWQNGQKHCSGTCWSATLRDHVIYESRLELARLLFADFDPLVRGIVAQPFLLKVAPMGSVVWIRPTPGDGAVRSSVTPARGSDL</sequence>
<keyword evidence="2" id="KW-1185">Reference proteome</keyword>
<name>A0A250VRV2_STROL</name>
<reference evidence="2" key="1">
    <citation type="submission" date="2017-05" db="EMBL/GenBank/DDBJ databases">
        <title>Streptomyces olivochromogenes NBRC 3561 whole genome shotgun sequence.</title>
        <authorList>
            <person name="Dohra H."/>
            <person name="Kodani S."/>
        </authorList>
    </citation>
    <scope>NUCLEOTIDE SEQUENCE [LARGE SCALE GENOMIC DNA]</scope>
    <source>
        <strain evidence="2">NBRC 3561</strain>
    </source>
</reference>
<comment type="caution">
    <text evidence="1">The sequence shown here is derived from an EMBL/GenBank/DDBJ whole genome shotgun (WGS) entry which is preliminary data.</text>
</comment>
<accession>A0A250VRV2</accession>
<organism evidence="1 2">
    <name type="scientific">Streptomyces olivochromogenes</name>
    <dbReference type="NCBI Taxonomy" id="1963"/>
    <lineage>
        <taxon>Bacteria</taxon>
        <taxon>Bacillati</taxon>
        <taxon>Actinomycetota</taxon>
        <taxon>Actinomycetes</taxon>
        <taxon>Kitasatosporales</taxon>
        <taxon>Streptomycetaceae</taxon>
        <taxon>Streptomyces</taxon>
    </lineage>
</organism>
<evidence type="ECO:0000313" key="2">
    <source>
        <dbReference type="Proteomes" id="UP000217446"/>
    </source>
</evidence>
<dbReference type="EMBL" id="BDQI01000028">
    <property type="protein sequence ID" value="GAX56752.1"/>
    <property type="molecule type" value="Genomic_DNA"/>
</dbReference>